<accession>A0A9P3LMI9</accession>
<comment type="caution">
    <text evidence="4">The sequence shown here is derived from an EMBL/GenBank/DDBJ whole genome shotgun (WGS) entry which is preliminary data.</text>
</comment>
<dbReference type="GO" id="GO:0005840">
    <property type="term" value="C:ribosome"/>
    <property type="evidence" value="ECO:0007669"/>
    <property type="project" value="UniProtKB-KW"/>
</dbReference>
<keyword evidence="5" id="KW-1185">Reference proteome</keyword>
<keyword evidence="1 4" id="KW-0689">Ribosomal protein</keyword>
<name>A0A9P3LMI9_9APHY</name>
<dbReference type="InterPro" id="IPR036227">
    <property type="entry name" value="Ribosomal_uL15/eL18_sf"/>
</dbReference>
<keyword evidence="2" id="KW-0687">Ribonucleoprotein</keyword>
<gene>
    <name evidence="4" type="ORF">PsYK624_156570</name>
</gene>
<dbReference type="EMBL" id="BPQB01000108">
    <property type="protein sequence ID" value="GJE99402.1"/>
    <property type="molecule type" value="Genomic_DNA"/>
</dbReference>
<organism evidence="4 5">
    <name type="scientific">Phanerochaete sordida</name>
    <dbReference type="NCBI Taxonomy" id="48140"/>
    <lineage>
        <taxon>Eukaryota</taxon>
        <taxon>Fungi</taxon>
        <taxon>Dikarya</taxon>
        <taxon>Basidiomycota</taxon>
        <taxon>Agaricomycotina</taxon>
        <taxon>Agaricomycetes</taxon>
        <taxon>Polyporales</taxon>
        <taxon>Phanerochaetaceae</taxon>
        <taxon>Phanerochaete</taxon>
    </lineage>
</organism>
<dbReference type="OrthoDB" id="361383at2759"/>
<reference evidence="4 5" key="1">
    <citation type="submission" date="2021-08" db="EMBL/GenBank/DDBJ databases">
        <title>Draft Genome Sequence of Phanerochaete sordida strain YK-624.</title>
        <authorList>
            <person name="Mori T."/>
            <person name="Dohra H."/>
            <person name="Suzuki T."/>
            <person name="Kawagishi H."/>
            <person name="Hirai H."/>
        </authorList>
    </citation>
    <scope>NUCLEOTIDE SEQUENCE [LARGE SCALE GENOMIC DNA]</scope>
    <source>
        <strain evidence="4 5">YK-624</strain>
    </source>
</reference>
<evidence type="ECO:0000256" key="1">
    <source>
        <dbReference type="ARBA" id="ARBA00022980"/>
    </source>
</evidence>
<protein>
    <submittedName>
        <fullName evidence="4">50S ribosomal protein L15, mitochondrial</fullName>
    </submittedName>
</protein>
<dbReference type="Pfam" id="PF00828">
    <property type="entry name" value="Ribosomal_L27A"/>
    <property type="match status" value="1"/>
</dbReference>
<sequence>MNPNWIQYWINEGRVTSSLENPLTAREPLLDGFIDDAQDGVKVPTNGAEHLNTFIHITPSGASKTAILVVEKLGGTIACSTATRLDSGTTFRATQKVHKQRLPGRSISFRTYSRGTRATYRSRLSRTWMSSENIYLDVCLLDLRQRGFPPAICPPSRGQES</sequence>
<evidence type="ECO:0000313" key="4">
    <source>
        <dbReference type="EMBL" id="GJE99402.1"/>
    </source>
</evidence>
<evidence type="ECO:0000313" key="5">
    <source>
        <dbReference type="Proteomes" id="UP000703269"/>
    </source>
</evidence>
<evidence type="ECO:0000256" key="2">
    <source>
        <dbReference type="ARBA" id="ARBA00023274"/>
    </source>
</evidence>
<dbReference type="GO" id="GO:1990904">
    <property type="term" value="C:ribonucleoprotein complex"/>
    <property type="evidence" value="ECO:0007669"/>
    <property type="project" value="UniProtKB-KW"/>
</dbReference>
<dbReference type="Proteomes" id="UP000703269">
    <property type="component" value="Unassembled WGS sequence"/>
</dbReference>
<dbReference type="AlphaFoldDB" id="A0A9P3LMI9"/>
<dbReference type="SUPFAM" id="SSF52080">
    <property type="entry name" value="Ribosomal proteins L15p and L18e"/>
    <property type="match status" value="1"/>
</dbReference>
<proteinExistence type="predicted"/>
<feature type="domain" description="Large ribosomal subunit protein uL15/eL18" evidence="3">
    <location>
        <begin position="4"/>
        <end position="77"/>
    </location>
</feature>
<dbReference type="InterPro" id="IPR021131">
    <property type="entry name" value="Ribosomal_uL15/eL18"/>
</dbReference>
<evidence type="ECO:0000259" key="3">
    <source>
        <dbReference type="Pfam" id="PF00828"/>
    </source>
</evidence>